<keyword evidence="2" id="KW-1185">Reference proteome</keyword>
<organism evidence="1 2">
    <name type="scientific">Halobacillus dabanensis</name>
    <dbReference type="NCBI Taxonomy" id="240302"/>
    <lineage>
        <taxon>Bacteria</taxon>
        <taxon>Bacillati</taxon>
        <taxon>Bacillota</taxon>
        <taxon>Bacilli</taxon>
        <taxon>Bacillales</taxon>
        <taxon>Bacillaceae</taxon>
        <taxon>Halobacillus</taxon>
    </lineage>
</organism>
<protein>
    <recommendedName>
        <fullName evidence="3">CDP-Glycerol:Poly(Glycerophosphate) glycerophosphotransferase</fullName>
    </recommendedName>
</protein>
<sequence length="455" mass="52393">MNTFEKNYWGLYMDFLAAFKDWDYQGISLSLCTHFYSLVQSIPNLEKSIIKPSYSKLWADKSVLQGRFETYLPAYQRQICRGKVIYYDKLLRIPYPFYKELSPLTETVLLKPEVTNMIAHPVPGATLRGLKQYGKDVDGQVRKQEKRFTKIAGAYKSHPLFGKRQFLTAMKKQIAKIIHFVEASESFLMKEEASLIVLGETNSIDTRALTLSARKRGIPTICLQHGAMVSSFGYLPKVADYQGVYGRYEQTLFEKRGIDRELVPMIGHPRFDEMVTRKPLPPSQLDRKTKAEKKVLLIDHHTDKAMIHRVIKLLLKDAPDLDLVIKVQKGGGTFDMYAKHKRVHLVRRVHLYDLLAYVDAVISYESTVVLESLLLGKKTFVWNLNQSGLTDYFNQLPVSTYQKEDLLVHDLLTFMNERNPSDGDKLSKQVRPNFYIPSNQKSTLLLKALIDSIRD</sequence>
<dbReference type="OrthoDB" id="2958914at2"/>
<accession>A0A1I3U7F6</accession>
<evidence type="ECO:0000313" key="2">
    <source>
        <dbReference type="Proteomes" id="UP000183557"/>
    </source>
</evidence>
<dbReference type="AlphaFoldDB" id="A0A1I3U7F6"/>
<dbReference type="Proteomes" id="UP000183557">
    <property type="component" value="Unassembled WGS sequence"/>
</dbReference>
<reference evidence="2" key="1">
    <citation type="submission" date="2016-10" db="EMBL/GenBank/DDBJ databases">
        <authorList>
            <person name="Varghese N."/>
            <person name="Submissions S."/>
        </authorList>
    </citation>
    <scope>NUCLEOTIDE SEQUENCE [LARGE SCALE GENOMIC DNA]</scope>
    <source>
        <strain evidence="2">CGMCC 1.3704</strain>
    </source>
</reference>
<evidence type="ECO:0008006" key="3">
    <source>
        <dbReference type="Google" id="ProtNLM"/>
    </source>
</evidence>
<dbReference type="EMBL" id="FOSB01000004">
    <property type="protein sequence ID" value="SFJ77786.1"/>
    <property type="molecule type" value="Genomic_DNA"/>
</dbReference>
<gene>
    <name evidence="1" type="ORF">SAMN04487936_104160</name>
</gene>
<proteinExistence type="predicted"/>
<evidence type="ECO:0000313" key="1">
    <source>
        <dbReference type="EMBL" id="SFJ77786.1"/>
    </source>
</evidence>
<dbReference type="RefSeq" id="WP_075036141.1">
    <property type="nucleotide sequence ID" value="NZ_FOSB01000004.1"/>
</dbReference>
<name>A0A1I3U7F6_HALDA</name>
<dbReference type="SUPFAM" id="SSF53756">
    <property type="entry name" value="UDP-Glycosyltransferase/glycogen phosphorylase"/>
    <property type="match status" value="1"/>
</dbReference>